<accession>A0A160VGG4</accession>
<evidence type="ECO:0000313" key="2">
    <source>
        <dbReference type="EMBL" id="CUV09816.1"/>
    </source>
</evidence>
<evidence type="ECO:0000259" key="1">
    <source>
        <dbReference type="Pfam" id="PF08308"/>
    </source>
</evidence>
<organism evidence="2">
    <name type="scientific">hydrothermal vent metagenome</name>
    <dbReference type="NCBI Taxonomy" id="652676"/>
    <lineage>
        <taxon>unclassified sequences</taxon>
        <taxon>metagenomes</taxon>
        <taxon>ecological metagenomes</taxon>
    </lineage>
</organism>
<gene>
    <name evidence="2" type="ORF">MGWOODY_Mmi1240</name>
    <name evidence="3" type="ORF">MGWOODY_Mmi1248</name>
</gene>
<dbReference type="EMBL" id="FAXC01000308">
    <property type="protein sequence ID" value="CUV09816.1"/>
    <property type="molecule type" value="Genomic_DNA"/>
</dbReference>
<dbReference type="AlphaFoldDB" id="A0A160VGG4"/>
<dbReference type="InterPro" id="IPR013229">
    <property type="entry name" value="PEGA"/>
</dbReference>
<name>A0A160VGG4_9ZZZZ</name>
<protein>
    <recommendedName>
        <fullName evidence="1">PEGA domain-containing protein</fullName>
    </recommendedName>
</protein>
<dbReference type="Pfam" id="PF08308">
    <property type="entry name" value="PEGA"/>
    <property type="match status" value="1"/>
</dbReference>
<dbReference type="EMBL" id="FAXC01000308">
    <property type="protein sequence ID" value="CUV09824.1"/>
    <property type="molecule type" value="Genomic_DNA"/>
</dbReference>
<sequence length="158" mass="18085">MKQILILQFFVVSVMAQVTLDVKVLPKGATVILDGKKIGSAPVKGYSVKPGLHEIKLEKNGYAPATHEIAVQDAKRLVADFIMNPMYTVKFRSKEKGFTFELNGEHTWRDEKIKLKLEAGAHRLRVYFLDELFDDQVVVADRNMEFIYTRYQPEPGRN</sequence>
<reference evidence="2" key="1">
    <citation type="submission" date="2015-10" db="EMBL/GenBank/DDBJ databases">
        <authorList>
            <person name="Gilbert D.G."/>
        </authorList>
    </citation>
    <scope>NUCLEOTIDE SEQUENCE</scope>
</reference>
<evidence type="ECO:0000313" key="3">
    <source>
        <dbReference type="EMBL" id="CUV09824.1"/>
    </source>
</evidence>
<proteinExistence type="predicted"/>
<feature type="domain" description="PEGA" evidence="1">
    <location>
        <begin position="19"/>
        <end position="74"/>
    </location>
</feature>